<feature type="region of interest" description="Disordered" evidence="1">
    <location>
        <begin position="35"/>
        <end position="61"/>
    </location>
</feature>
<dbReference type="RefSeq" id="XP_013228611.1">
    <property type="nucleotide sequence ID" value="XM_013373157.1"/>
</dbReference>
<evidence type="ECO:0000256" key="1">
    <source>
        <dbReference type="SAM" id="MobiDB-lite"/>
    </source>
</evidence>
<organism evidence="2 3">
    <name type="scientific">Eimeria tenella</name>
    <name type="common">Coccidian parasite</name>
    <dbReference type="NCBI Taxonomy" id="5802"/>
    <lineage>
        <taxon>Eukaryota</taxon>
        <taxon>Sar</taxon>
        <taxon>Alveolata</taxon>
        <taxon>Apicomplexa</taxon>
        <taxon>Conoidasida</taxon>
        <taxon>Coccidia</taxon>
        <taxon>Eucoccidiorida</taxon>
        <taxon>Eimeriorina</taxon>
        <taxon>Eimeriidae</taxon>
        <taxon>Eimeria</taxon>
    </lineage>
</organism>
<dbReference type="VEuPathDB" id="ToxoDB:ETH_00004520"/>
<dbReference type="AlphaFoldDB" id="U6KQQ4"/>
<feature type="compositionally biased region" description="Polar residues" evidence="1">
    <location>
        <begin position="206"/>
        <end position="215"/>
    </location>
</feature>
<name>U6KQQ4_EIMTE</name>
<dbReference type="EMBL" id="HG673776">
    <property type="protein sequence ID" value="CDJ37773.1"/>
    <property type="molecule type" value="Genomic_DNA"/>
</dbReference>
<feature type="region of interest" description="Disordered" evidence="1">
    <location>
        <begin position="336"/>
        <end position="403"/>
    </location>
</feature>
<sequence>MTVLPAEHEAHAPIIQQAELLDPVIQQVNLSDGHVSNSSSTAVLNDGAVPSARSESRRKHNRAPHPLTWLLPAYVLGLFIVVSLCSRIGQNVTGSGLTERRLASRGGAGMDLNADELAALCREVGEWRPDERFYGSGRVSPAIVDKVFESLTGLPPESASMSGMNSSAGLSRGPPESAGGQSVYGQGLVFPSHNISEWGAPAGQQDPLSTPGVGTSSMVAQITIRDVQSDFGQTPTQYSAYSAPPALSSQTHLQPGSQQQPVTYYEAGYGQSQQPAMQAVGPQDLHEQSLLFFPSAAPSKRPPVPVRPPPPTQDTLMARANIASLLDSLAKNPSAWLAGSNPVEQSMGGRETNPIQSGSPSFGEDHSSASSGDSDAGCSGAARDKDSQGGPGERALTTPSGSENAVFDIGEIPQIGSSLFFEHLLTVRNILLKQQISNQDAKELVTCAAALINHARIRLTRTLDYQKPSRALESLGRRFLVFDALHAISKGLGSNTHWQRWCSQLAAVVPIDYAYKVSAVLSMKAIKYLELAKEISAALHKYKSGEAPSAEEVARIKDELLGAEESPVYFRAAKWKVLCSYSNS</sequence>
<dbReference type="GeneID" id="25250112"/>
<feature type="region of interest" description="Disordered" evidence="1">
    <location>
        <begin position="235"/>
        <end position="259"/>
    </location>
</feature>
<feature type="region of interest" description="Disordered" evidence="1">
    <location>
        <begin position="156"/>
        <end position="215"/>
    </location>
</feature>
<feature type="compositionally biased region" description="Polar residues" evidence="1">
    <location>
        <begin position="250"/>
        <end position="259"/>
    </location>
</feature>
<gene>
    <name evidence="2" type="ORF">ETH_00004520</name>
</gene>
<evidence type="ECO:0000313" key="2">
    <source>
        <dbReference type="EMBL" id="CDJ37773.1"/>
    </source>
</evidence>
<dbReference type="OrthoDB" id="346600at2759"/>
<accession>U6KQQ4</accession>
<reference evidence="2" key="2">
    <citation type="submission" date="2013-10" db="EMBL/GenBank/DDBJ databases">
        <authorList>
            <person name="Aslett M."/>
        </authorList>
    </citation>
    <scope>NUCLEOTIDE SEQUENCE [LARGE SCALE GENOMIC DNA]</scope>
    <source>
        <strain evidence="2">Houghton</strain>
    </source>
</reference>
<proteinExistence type="predicted"/>
<keyword evidence="3" id="KW-1185">Reference proteome</keyword>
<feature type="compositionally biased region" description="Low complexity" evidence="1">
    <location>
        <begin position="238"/>
        <end position="249"/>
    </location>
</feature>
<protein>
    <submittedName>
        <fullName evidence="2">Uncharacterized protein</fullName>
    </submittedName>
</protein>
<feature type="compositionally biased region" description="Low complexity" evidence="1">
    <location>
        <begin position="368"/>
        <end position="381"/>
    </location>
</feature>
<dbReference type="VEuPathDB" id="ToxoDB:ETH2_0830800"/>
<evidence type="ECO:0000313" key="3">
    <source>
        <dbReference type="Proteomes" id="UP000030747"/>
    </source>
</evidence>
<reference evidence="2" key="1">
    <citation type="submission" date="2013-10" db="EMBL/GenBank/DDBJ databases">
        <title>Genomic analysis of the causative agents of coccidiosis in chickens.</title>
        <authorList>
            <person name="Reid A.J."/>
            <person name="Blake D."/>
            <person name="Billington K."/>
            <person name="Browne H."/>
            <person name="Dunn M."/>
            <person name="Hung S."/>
            <person name="Kawahara F."/>
            <person name="Miranda-Saavedra D."/>
            <person name="Mourier T."/>
            <person name="Nagra H."/>
            <person name="Otto T.D."/>
            <person name="Rawlings N."/>
            <person name="Sanchez A."/>
            <person name="Sanders M."/>
            <person name="Subramaniam C."/>
            <person name="Tay Y."/>
            <person name="Dear P."/>
            <person name="Doerig C."/>
            <person name="Gruber A."/>
            <person name="Parkinson J."/>
            <person name="Shirley M."/>
            <person name="Wan K.L."/>
            <person name="Berriman M."/>
            <person name="Tomley F."/>
            <person name="Pain A."/>
        </authorList>
    </citation>
    <scope>NUCLEOTIDE SEQUENCE [LARGE SCALE GENOMIC DNA]</scope>
    <source>
        <strain evidence="2">Houghton</strain>
    </source>
</reference>
<dbReference type="Proteomes" id="UP000030747">
    <property type="component" value="Unassembled WGS sequence"/>
</dbReference>
<feature type="region of interest" description="Disordered" evidence="1">
    <location>
        <begin position="294"/>
        <end position="314"/>
    </location>
</feature>
<feature type="compositionally biased region" description="Pro residues" evidence="1">
    <location>
        <begin position="300"/>
        <end position="312"/>
    </location>
</feature>
<feature type="compositionally biased region" description="Low complexity" evidence="1">
    <location>
        <begin position="158"/>
        <end position="171"/>
    </location>
</feature>